<feature type="compositionally biased region" description="Basic residues" evidence="1">
    <location>
        <begin position="697"/>
        <end position="710"/>
    </location>
</feature>
<name>A0A0N9RLK0_HHV8</name>
<reference evidence="3" key="1">
    <citation type="journal article" date="2015" name="J. Virol.">
        <title>Whole-Genome Sequencing of Kaposi's Sarcoma-Associated Herpesvirus from Zambian Kaposi's Sarcoma Biopsy Specimens Reveals Unique Viral Diversity.</title>
        <authorList>
            <person name="Olp L.N."/>
            <person name="Jeanniard A."/>
            <person name="Marimo C."/>
            <person name="West J.T."/>
            <person name="Wood C."/>
        </authorList>
    </citation>
    <scope>NUCLEOTIDE SEQUENCE</scope>
    <source>
        <strain evidence="3">ZM004</strain>
    </source>
</reference>
<feature type="domain" description="IRF tryptophan pentad repeat" evidence="2">
    <location>
        <begin position="7"/>
        <end position="114"/>
    </location>
</feature>
<organism evidence="3">
    <name type="scientific">Human herpesvirus 8</name>
    <name type="common">HHV-8</name>
    <name type="synonym">Kaposi's sarcoma-associated herpesvirus</name>
    <dbReference type="NCBI Taxonomy" id="37296"/>
    <lineage>
        <taxon>Viruses</taxon>
        <taxon>Duplodnaviria</taxon>
        <taxon>Heunggongvirae</taxon>
        <taxon>Peploviricota</taxon>
        <taxon>Herviviricetes</taxon>
        <taxon>Herpesvirales</taxon>
        <taxon>Orthoherpesviridae</taxon>
        <taxon>Gammaherpesvirinae</taxon>
        <taxon>Rhadinovirus</taxon>
        <taxon>Rhadinovirus humangamma8</taxon>
    </lineage>
</organism>
<dbReference type="GO" id="GO:0000976">
    <property type="term" value="F:transcription cis-regulatory region binding"/>
    <property type="evidence" value="ECO:0007669"/>
    <property type="project" value="InterPro"/>
</dbReference>
<feature type="compositionally biased region" description="Low complexity" evidence="1">
    <location>
        <begin position="211"/>
        <end position="221"/>
    </location>
</feature>
<organismHost>
    <name type="scientific">Homo sapiens</name>
    <name type="common">Human</name>
    <dbReference type="NCBI Taxonomy" id="9606"/>
</organismHost>
<protein>
    <submittedName>
        <fullName evidence="3">VIRF-4</fullName>
    </submittedName>
</protein>
<dbReference type="InterPro" id="IPR001346">
    <property type="entry name" value="Interferon_reg_fact_DNA-bd_dom"/>
</dbReference>
<gene>
    <name evidence="3" type="primary">vIRF-4</name>
</gene>
<dbReference type="Gene3D" id="1.10.10.10">
    <property type="entry name" value="Winged helix-like DNA-binding domain superfamily/Winged helix DNA-binding domain"/>
    <property type="match status" value="1"/>
</dbReference>
<dbReference type="InterPro" id="IPR036388">
    <property type="entry name" value="WH-like_DNA-bd_sf"/>
</dbReference>
<evidence type="ECO:0000256" key="1">
    <source>
        <dbReference type="SAM" id="MobiDB-lite"/>
    </source>
</evidence>
<feature type="compositionally biased region" description="Polar residues" evidence="1">
    <location>
        <begin position="495"/>
        <end position="505"/>
    </location>
</feature>
<accession>A0A0N9RLK0</accession>
<evidence type="ECO:0000313" key="3">
    <source>
        <dbReference type="EMBL" id="ALH44216.1"/>
    </source>
</evidence>
<feature type="compositionally biased region" description="Polar residues" evidence="1">
    <location>
        <begin position="222"/>
        <end position="231"/>
    </location>
</feature>
<dbReference type="EMBL" id="KT271453">
    <property type="protein sequence ID" value="ALH44216.1"/>
    <property type="molecule type" value="Genomic_DNA"/>
</dbReference>
<dbReference type="PROSITE" id="PS51507">
    <property type="entry name" value="IRF_2"/>
    <property type="match status" value="1"/>
</dbReference>
<feature type="region of interest" description="Disordered" evidence="1">
    <location>
        <begin position="211"/>
        <end position="302"/>
    </location>
</feature>
<feature type="region of interest" description="Disordered" evidence="1">
    <location>
        <begin position="494"/>
        <end position="540"/>
    </location>
</feature>
<feature type="region of interest" description="Disordered" evidence="1">
    <location>
        <begin position="147"/>
        <end position="184"/>
    </location>
</feature>
<sequence>MPKAGGSEWATLWIIDALENNKFPYFSWFDRNNLLFAAPAPLPAGSDIPPGWYSVYHAFDEECDRVYGPSPVVGQTVYGRFGRLLRGTRRAVVRNDLRYSDTFGGIYVVWQLVRTPFKNCTYCYGAAYGPEKLQRFIQYLLSPPMQTTATRRSDTREESCEEAGVTAPAPPKAPSGLRGRPRKSNRYYNVGDITTEQKAACSVWIPVNEGASTSGMGSSGTRQVTQASSFTWRVPGDPPAPSTLTGPSDPHSSGAGLPGTAPPKPQHETRLAGAVSGVSGVAQTPVDTGQLAPPMRDGSRLPSTSPWIPACFPWGDLPVTGWWPQGASGLPEKVHPPTTGQFDPLSPRWTYTGIPSSQLNPAAPSWIPPHAQAGTFVGEFSQGAPLAPQGLLPQSGQCASAWLPRRETGAEGACGASTEGRAPQSAASERVYPFEPQPPSAPAPGYAKPSCYNWSPLAEPPATRPIRAPVWHPPVGHAVVQEVRTPLWIPWSSGGAPNQGLSHTQGGASATPSAGAPPTPEVAERQEPSSSGIPYVSQGDNMATGYRRVTTSSGALEVEIIDLTGDSDTPSTTVASTPLPVSGPRVFQPTVLYSAPEPAVNPEVSHLPTELERRECVCPGSGERPRVPLVSTYAGDRYAVGGYGPEQSLVPPPLGLPLTLSNLQGEDICTWEEGLGNILSELQEEPSSSTRQATDRRRPRSRSPHGRRTPVSHSGPEKPPSKMFFDPPDSQRVSFVVEIFVYGNLRGTLRREGDAGEAMLCSWPVGDTLGHLCQSFVPELLRIPRLTVPSPEQMEILNRVFEGLGHGFPIFCSMSGIYSRNATQVEGWWFGNPNSRYERILRSFSPRVPQQLFNTARYLATTAAIPQTPLSVNPVTCGTVFFGASPASTENFQNVPLTVKIFIGSIWDSLH</sequence>
<proteinExistence type="predicted"/>
<evidence type="ECO:0000259" key="2">
    <source>
        <dbReference type="PROSITE" id="PS51507"/>
    </source>
</evidence>
<feature type="region of interest" description="Disordered" evidence="1">
    <location>
        <begin position="681"/>
        <end position="727"/>
    </location>
</feature>